<evidence type="ECO:0000313" key="2">
    <source>
        <dbReference type="EMBL" id="MCD7466496.1"/>
    </source>
</evidence>
<name>A0ABS8T533_DATST</name>
<dbReference type="Proteomes" id="UP000823775">
    <property type="component" value="Unassembled WGS sequence"/>
</dbReference>
<sequence>MVMLFEKCKGKGPQLLIETPTEQAYDQDSRGGGSHESGEFVSAPNPIKSSPTSKTEKEATSILHDGVRARLSSNLQKHPTAAVSMFDEREVVLNYRKMFISELWTMIRSKLSGSDVDYSPSLKEEVQMILEEMDGKDVDVSPLMKLVKSFFELAAIYD</sequence>
<evidence type="ECO:0000313" key="3">
    <source>
        <dbReference type="Proteomes" id="UP000823775"/>
    </source>
</evidence>
<gene>
    <name evidence="2" type="ORF">HAX54_003252</name>
</gene>
<keyword evidence="3" id="KW-1185">Reference proteome</keyword>
<feature type="region of interest" description="Disordered" evidence="1">
    <location>
        <begin position="17"/>
        <end position="60"/>
    </location>
</feature>
<reference evidence="2 3" key="1">
    <citation type="journal article" date="2021" name="BMC Genomics">
        <title>Datura genome reveals duplications of psychoactive alkaloid biosynthetic genes and high mutation rate following tissue culture.</title>
        <authorList>
            <person name="Rajewski A."/>
            <person name="Carter-House D."/>
            <person name="Stajich J."/>
            <person name="Litt A."/>
        </authorList>
    </citation>
    <scope>NUCLEOTIDE SEQUENCE [LARGE SCALE GENOMIC DNA]</scope>
    <source>
        <strain evidence="2">AR-01</strain>
    </source>
</reference>
<dbReference type="EMBL" id="JACEIK010001148">
    <property type="protein sequence ID" value="MCD7466496.1"/>
    <property type="molecule type" value="Genomic_DNA"/>
</dbReference>
<accession>A0ABS8T533</accession>
<proteinExistence type="predicted"/>
<protein>
    <submittedName>
        <fullName evidence="2">Uncharacterized protein</fullName>
    </submittedName>
</protein>
<evidence type="ECO:0000256" key="1">
    <source>
        <dbReference type="SAM" id="MobiDB-lite"/>
    </source>
</evidence>
<organism evidence="2 3">
    <name type="scientific">Datura stramonium</name>
    <name type="common">Jimsonweed</name>
    <name type="synonym">Common thornapple</name>
    <dbReference type="NCBI Taxonomy" id="4076"/>
    <lineage>
        <taxon>Eukaryota</taxon>
        <taxon>Viridiplantae</taxon>
        <taxon>Streptophyta</taxon>
        <taxon>Embryophyta</taxon>
        <taxon>Tracheophyta</taxon>
        <taxon>Spermatophyta</taxon>
        <taxon>Magnoliopsida</taxon>
        <taxon>eudicotyledons</taxon>
        <taxon>Gunneridae</taxon>
        <taxon>Pentapetalae</taxon>
        <taxon>asterids</taxon>
        <taxon>lamiids</taxon>
        <taxon>Solanales</taxon>
        <taxon>Solanaceae</taxon>
        <taxon>Solanoideae</taxon>
        <taxon>Datureae</taxon>
        <taxon>Datura</taxon>
    </lineage>
</organism>
<comment type="caution">
    <text evidence="2">The sequence shown here is derived from an EMBL/GenBank/DDBJ whole genome shotgun (WGS) entry which is preliminary data.</text>
</comment>